<dbReference type="AlphaFoldDB" id="A0AAW1WAF7"/>
<proteinExistence type="predicted"/>
<evidence type="ECO:0000313" key="2">
    <source>
        <dbReference type="Proteomes" id="UP001457282"/>
    </source>
</evidence>
<accession>A0AAW1WAF7</accession>
<organism evidence="1 2">
    <name type="scientific">Rubus argutus</name>
    <name type="common">Southern blackberry</name>
    <dbReference type="NCBI Taxonomy" id="59490"/>
    <lineage>
        <taxon>Eukaryota</taxon>
        <taxon>Viridiplantae</taxon>
        <taxon>Streptophyta</taxon>
        <taxon>Embryophyta</taxon>
        <taxon>Tracheophyta</taxon>
        <taxon>Spermatophyta</taxon>
        <taxon>Magnoliopsida</taxon>
        <taxon>eudicotyledons</taxon>
        <taxon>Gunneridae</taxon>
        <taxon>Pentapetalae</taxon>
        <taxon>rosids</taxon>
        <taxon>fabids</taxon>
        <taxon>Rosales</taxon>
        <taxon>Rosaceae</taxon>
        <taxon>Rosoideae</taxon>
        <taxon>Rosoideae incertae sedis</taxon>
        <taxon>Rubus</taxon>
    </lineage>
</organism>
<dbReference type="Proteomes" id="UP001457282">
    <property type="component" value="Unassembled WGS sequence"/>
</dbReference>
<keyword evidence="2" id="KW-1185">Reference proteome</keyword>
<gene>
    <name evidence="1" type="ORF">M0R45_028793</name>
</gene>
<sequence>MLHYLKKGLRSSIQRMYDHPVIVDGRTNCNLKSFFLFHCFDLSKVPFLVSQGTKEAGERGENKLAGRPGTISSSSRYCCTHLRKKSSHFAVKKLDQFSITAAGLEEEVACHVEVCTRRAEEAFRCEAVGSSLLSRVAAVPVHTPYRGTAGGSEEEAMAACHVEVRTRLVEDAFQDEAVGPSLLSQVAAVPVHTPYRGTAGGSEEEAMAACHVEVRTRRAEEAFRGEVVGPSLLSQVAVVPVHTPYRGTGGGSEEEAMAACHVEVRTRQVEDAFQGEEVGPSLLYQVAAVPLQTPHQRTAAETDCWERKSAVVAPSPSSSVLALPQTASSPDLGIAEEDYRDEHKKSIKLRWSRLCSLNQWR</sequence>
<evidence type="ECO:0008006" key="3">
    <source>
        <dbReference type="Google" id="ProtNLM"/>
    </source>
</evidence>
<comment type="caution">
    <text evidence="1">The sequence shown here is derived from an EMBL/GenBank/DDBJ whole genome shotgun (WGS) entry which is preliminary data.</text>
</comment>
<protein>
    <recommendedName>
        <fullName evidence="3">PID domain-containing protein</fullName>
    </recommendedName>
</protein>
<dbReference type="EMBL" id="JBEDUW010000006">
    <property type="protein sequence ID" value="KAK9920235.1"/>
    <property type="molecule type" value="Genomic_DNA"/>
</dbReference>
<evidence type="ECO:0000313" key="1">
    <source>
        <dbReference type="EMBL" id="KAK9920235.1"/>
    </source>
</evidence>
<name>A0AAW1WAF7_RUBAR</name>
<reference evidence="1 2" key="1">
    <citation type="journal article" date="2023" name="G3 (Bethesda)">
        <title>A chromosome-length genome assembly and annotation of blackberry (Rubus argutus, cv. 'Hillquist').</title>
        <authorList>
            <person name="Bruna T."/>
            <person name="Aryal R."/>
            <person name="Dudchenko O."/>
            <person name="Sargent D.J."/>
            <person name="Mead D."/>
            <person name="Buti M."/>
            <person name="Cavallini A."/>
            <person name="Hytonen T."/>
            <person name="Andres J."/>
            <person name="Pham M."/>
            <person name="Weisz D."/>
            <person name="Mascagni F."/>
            <person name="Usai G."/>
            <person name="Natali L."/>
            <person name="Bassil N."/>
            <person name="Fernandez G.E."/>
            <person name="Lomsadze A."/>
            <person name="Armour M."/>
            <person name="Olukolu B."/>
            <person name="Poorten T."/>
            <person name="Britton C."/>
            <person name="Davik J."/>
            <person name="Ashrafi H."/>
            <person name="Aiden E.L."/>
            <person name="Borodovsky M."/>
            <person name="Worthington M."/>
        </authorList>
    </citation>
    <scope>NUCLEOTIDE SEQUENCE [LARGE SCALE GENOMIC DNA]</scope>
    <source>
        <strain evidence="1">PI 553951</strain>
    </source>
</reference>